<feature type="transmembrane region" description="Helical" evidence="2">
    <location>
        <begin position="7"/>
        <end position="26"/>
    </location>
</feature>
<dbReference type="VEuPathDB" id="MicrosporidiaDB:EDEG_03166"/>
<evidence type="ECO:0000313" key="4">
    <source>
        <dbReference type="Proteomes" id="UP000003163"/>
    </source>
</evidence>
<reference evidence="3 4" key="1">
    <citation type="submission" date="2011-08" db="EMBL/GenBank/DDBJ databases">
        <authorList>
            <person name="Liu Z.J."/>
            <person name="Shi F.L."/>
            <person name="Lu J.Q."/>
            <person name="Li M."/>
            <person name="Wang Z.L."/>
        </authorList>
    </citation>
    <scope>NUCLEOTIDE SEQUENCE [LARGE SCALE GENOMIC DNA]</scope>
    <source>
        <strain evidence="3 4">USNM 41457</strain>
    </source>
</reference>
<keyword evidence="4" id="KW-1185">Reference proteome</keyword>
<keyword evidence="2" id="KW-0812">Transmembrane</keyword>
<feature type="compositionally biased region" description="Basic residues" evidence="1">
    <location>
        <begin position="89"/>
        <end position="106"/>
    </location>
</feature>
<proteinExistence type="predicted"/>
<organism evidence="3 4">
    <name type="scientific">Edhazardia aedis (strain USNM 41457)</name>
    <name type="common">Microsporidian parasite</name>
    <dbReference type="NCBI Taxonomy" id="1003232"/>
    <lineage>
        <taxon>Eukaryota</taxon>
        <taxon>Fungi</taxon>
        <taxon>Fungi incertae sedis</taxon>
        <taxon>Microsporidia</taxon>
        <taxon>Edhazardia</taxon>
    </lineage>
</organism>
<keyword evidence="2" id="KW-1133">Transmembrane helix</keyword>
<evidence type="ECO:0000256" key="2">
    <source>
        <dbReference type="SAM" id="Phobius"/>
    </source>
</evidence>
<reference evidence="4" key="2">
    <citation type="submission" date="2015-07" db="EMBL/GenBank/DDBJ databases">
        <title>Contrasting host-pathogen interactions and genome evolution in two generalist and specialist microsporidian pathogens of mosquitoes.</title>
        <authorList>
            <consortium name="The Broad Institute Genomics Platform"/>
            <consortium name="The Broad Institute Genome Sequencing Center for Infectious Disease"/>
            <person name="Cuomo C.A."/>
            <person name="Sanscrainte N.D."/>
            <person name="Goldberg J.M."/>
            <person name="Heiman D."/>
            <person name="Young S."/>
            <person name="Zeng Q."/>
            <person name="Becnel J.J."/>
            <person name="Birren B.W."/>
        </authorList>
    </citation>
    <scope>NUCLEOTIDE SEQUENCE [LARGE SCALE GENOMIC DNA]</scope>
    <source>
        <strain evidence="4">USNM 41457</strain>
    </source>
</reference>
<dbReference type="Proteomes" id="UP000003163">
    <property type="component" value="Unassembled WGS sequence"/>
</dbReference>
<evidence type="ECO:0000256" key="1">
    <source>
        <dbReference type="SAM" id="MobiDB-lite"/>
    </source>
</evidence>
<dbReference type="HOGENOM" id="CLU_2223246_0_0_1"/>
<comment type="caution">
    <text evidence="3">The sequence shown here is derived from an EMBL/GenBank/DDBJ whole genome shotgun (WGS) entry which is preliminary data.</text>
</comment>
<protein>
    <submittedName>
        <fullName evidence="3">Uncharacterized protein</fullName>
    </submittedName>
</protein>
<sequence>MHIPVSTVIKYYLIIYFVCFLISLYQKDEDESGIVSATSTYSNNTIFYQILGTIFTTVINNNQKRVSKNNDQSSIFSRQDKLEENVIKTPKKNTKPKNKKLGKTKY</sequence>
<keyword evidence="2" id="KW-0472">Membrane</keyword>
<evidence type="ECO:0000313" key="3">
    <source>
        <dbReference type="EMBL" id="EJW02407.1"/>
    </source>
</evidence>
<dbReference type="AlphaFoldDB" id="J9DLZ6"/>
<name>J9DLZ6_EDHAE</name>
<dbReference type="InParanoid" id="J9DLZ6"/>
<accession>J9DLZ6</accession>
<gene>
    <name evidence="3" type="ORF">EDEG_03166</name>
</gene>
<feature type="transmembrane region" description="Helical" evidence="2">
    <location>
        <begin position="46"/>
        <end position="62"/>
    </location>
</feature>
<dbReference type="EMBL" id="AFBI03000073">
    <property type="protein sequence ID" value="EJW02407.1"/>
    <property type="molecule type" value="Genomic_DNA"/>
</dbReference>
<feature type="region of interest" description="Disordered" evidence="1">
    <location>
        <begin position="85"/>
        <end position="106"/>
    </location>
</feature>